<proteinExistence type="inferred from homology"/>
<dbReference type="PANTHER" id="PTHR10889:SF1">
    <property type="entry name" value="DEOXYRIBOSE-PHOSPHATE ALDOLASE"/>
    <property type="match status" value="1"/>
</dbReference>
<dbReference type="UniPathway" id="UPA00002">
    <property type="reaction ID" value="UER00468"/>
</dbReference>
<evidence type="ECO:0000313" key="8">
    <source>
        <dbReference type="Proteomes" id="UP000192343"/>
    </source>
</evidence>
<dbReference type="InterPro" id="IPR011343">
    <property type="entry name" value="DeoC"/>
</dbReference>
<evidence type="ECO:0000256" key="3">
    <source>
        <dbReference type="ARBA" id="ARBA00023239"/>
    </source>
</evidence>
<protein>
    <recommendedName>
        <fullName evidence="6">Deoxyribose-phosphate aldolase</fullName>
        <shortName evidence="6">DERA</shortName>
        <ecNumber evidence="6">4.1.2.4</ecNumber>
    </recommendedName>
    <alternativeName>
        <fullName evidence="6">2-deoxy-D-ribose 5-phosphate aldolase</fullName>
    </alternativeName>
    <alternativeName>
        <fullName evidence="6">Phosphodeoxyriboaldolase</fullName>
        <shortName evidence="6">Deoxyriboaldolase</shortName>
    </alternativeName>
</protein>
<dbReference type="CDD" id="cd00959">
    <property type="entry name" value="DeoC"/>
    <property type="match status" value="1"/>
</dbReference>
<feature type="active site" description="Schiff-base intermediate with acetaldehyde" evidence="6">
    <location>
        <position position="168"/>
    </location>
</feature>
<dbReference type="Proteomes" id="UP000192343">
    <property type="component" value="Unassembled WGS sequence"/>
</dbReference>
<keyword evidence="3 6" id="KW-0456">Lyase</keyword>
<dbReference type="EC" id="4.1.2.4" evidence="6"/>
<keyword evidence="8" id="KW-1185">Reference proteome</keyword>
<dbReference type="GO" id="GO:0004139">
    <property type="term" value="F:deoxyribose-phosphate aldolase activity"/>
    <property type="evidence" value="ECO:0007669"/>
    <property type="project" value="UniProtKB-UniRule"/>
</dbReference>
<dbReference type="RefSeq" id="WP_083049804.1">
    <property type="nucleotide sequence ID" value="NZ_MWQY01000007.1"/>
</dbReference>
<dbReference type="SUPFAM" id="SSF51569">
    <property type="entry name" value="Aldolase"/>
    <property type="match status" value="1"/>
</dbReference>
<dbReference type="SMART" id="SM01133">
    <property type="entry name" value="DeoC"/>
    <property type="match status" value="1"/>
</dbReference>
<evidence type="ECO:0000256" key="1">
    <source>
        <dbReference type="ARBA" id="ARBA00010936"/>
    </source>
</evidence>
<dbReference type="InterPro" id="IPR002915">
    <property type="entry name" value="DeoC/FbaB/LacD_aldolase"/>
</dbReference>
<evidence type="ECO:0000256" key="4">
    <source>
        <dbReference type="ARBA" id="ARBA00023270"/>
    </source>
</evidence>
<dbReference type="STRING" id="1963862.B4O97_07880"/>
<name>A0A1Y1RZ93_9SPIO</name>
<dbReference type="PIRSF" id="PIRSF001357">
    <property type="entry name" value="DeoC"/>
    <property type="match status" value="1"/>
</dbReference>
<dbReference type="NCBIfam" id="TIGR00126">
    <property type="entry name" value="deoC"/>
    <property type="match status" value="1"/>
</dbReference>
<organism evidence="7 8">
    <name type="scientific">Marispirochaeta aestuarii</name>
    <dbReference type="NCBI Taxonomy" id="1963862"/>
    <lineage>
        <taxon>Bacteria</taxon>
        <taxon>Pseudomonadati</taxon>
        <taxon>Spirochaetota</taxon>
        <taxon>Spirochaetia</taxon>
        <taxon>Spirochaetales</taxon>
        <taxon>Spirochaetaceae</taxon>
        <taxon>Marispirochaeta</taxon>
    </lineage>
</organism>
<keyword evidence="2 6" id="KW-0963">Cytoplasm</keyword>
<dbReference type="OrthoDB" id="9778711at2"/>
<dbReference type="Gene3D" id="3.20.20.70">
    <property type="entry name" value="Aldolase class I"/>
    <property type="match status" value="1"/>
</dbReference>
<evidence type="ECO:0000313" key="7">
    <source>
        <dbReference type="EMBL" id="ORC35979.1"/>
    </source>
</evidence>
<evidence type="ECO:0000256" key="5">
    <source>
        <dbReference type="ARBA" id="ARBA00048791"/>
    </source>
</evidence>
<comment type="subcellular location">
    <subcellularLocation>
        <location evidence="6">Cytoplasm</location>
    </subcellularLocation>
</comment>
<comment type="function">
    <text evidence="6">Catalyzes a reversible aldol reaction between acetaldehyde and D-glyceraldehyde 3-phosphate to generate 2-deoxy-D-ribose 5-phosphate.</text>
</comment>
<keyword evidence="4 6" id="KW-0704">Schiff base</keyword>
<sequence length="237" mass="25242">MKLLTNSAEDLQTIRKICSILDYSGALVPNATAGMVRKACEEAQRMKYAAVPVFPAYIPMVAEELKGTGIAPQVVVGFPSGGARTSVKVKEAEQGIVDGAGEIDMVINIGFLVDGEYKKAEEDIRAVVDVAKSADVTVKVIIETGFLSDIDKIEAVEVICNAGADFVKTCTGFAEGKATVHDISLLHQRAKGRIKVKASGGVWTLEDAAAFIEAGAERVAGRYSITHQLEMLGIDRL</sequence>
<comment type="caution">
    <text evidence="7">The sequence shown here is derived from an EMBL/GenBank/DDBJ whole genome shotgun (WGS) entry which is preliminary data.</text>
</comment>
<evidence type="ECO:0000256" key="2">
    <source>
        <dbReference type="ARBA" id="ARBA00022490"/>
    </source>
</evidence>
<accession>A0A1Y1RZ93</accession>
<dbReference type="EMBL" id="MWQY01000007">
    <property type="protein sequence ID" value="ORC35979.1"/>
    <property type="molecule type" value="Genomic_DNA"/>
</dbReference>
<dbReference type="InterPro" id="IPR013785">
    <property type="entry name" value="Aldolase_TIM"/>
</dbReference>
<dbReference type="Pfam" id="PF01791">
    <property type="entry name" value="DeoC"/>
    <property type="match status" value="1"/>
</dbReference>
<evidence type="ECO:0000256" key="6">
    <source>
        <dbReference type="HAMAP-Rule" id="MF_00114"/>
    </source>
</evidence>
<feature type="active site" description="Proton donor/acceptor" evidence="6">
    <location>
        <position position="197"/>
    </location>
</feature>
<dbReference type="GO" id="GO:0009264">
    <property type="term" value="P:deoxyribonucleotide catabolic process"/>
    <property type="evidence" value="ECO:0007669"/>
    <property type="project" value="UniProtKB-UniRule"/>
</dbReference>
<dbReference type="HAMAP" id="MF_00114">
    <property type="entry name" value="DeoC_type1"/>
    <property type="match status" value="1"/>
</dbReference>
<dbReference type="GO" id="GO:0005737">
    <property type="term" value="C:cytoplasm"/>
    <property type="evidence" value="ECO:0007669"/>
    <property type="project" value="UniProtKB-SubCell"/>
</dbReference>
<reference evidence="7 8" key="1">
    <citation type="submission" date="2017-03" db="EMBL/GenBank/DDBJ databases">
        <title>Draft Genome sequence of Marispirochaeta sp. strain JC444.</title>
        <authorList>
            <person name="Shivani Y."/>
            <person name="Subhash Y."/>
            <person name="Sasikala C."/>
            <person name="Ramana C."/>
        </authorList>
    </citation>
    <scope>NUCLEOTIDE SEQUENCE [LARGE SCALE GENOMIC DNA]</scope>
    <source>
        <strain evidence="7 8">JC444</strain>
    </source>
</reference>
<comment type="pathway">
    <text evidence="6">Carbohydrate degradation; 2-deoxy-D-ribose 1-phosphate degradation; D-glyceraldehyde 3-phosphate and acetaldehyde from 2-deoxy-alpha-D-ribose 1-phosphate: step 2/2.</text>
</comment>
<dbReference type="GO" id="GO:0016052">
    <property type="term" value="P:carbohydrate catabolic process"/>
    <property type="evidence" value="ECO:0007669"/>
    <property type="project" value="TreeGrafter"/>
</dbReference>
<dbReference type="InterPro" id="IPR028581">
    <property type="entry name" value="DeoC_typeI"/>
</dbReference>
<dbReference type="AlphaFoldDB" id="A0A1Y1RZ93"/>
<dbReference type="PANTHER" id="PTHR10889">
    <property type="entry name" value="DEOXYRIBOSE-PHOSPHATE ALDOLASE"/>
    <property type="match status" value="1"/>
</dbReference>
<gene>
    <name evidence="6" type="primary">deoC</name>
    <name evidence="7" type="ORF">B4O97_07880</name>
</gene>
<comment type="catalytic activity">
    <reaction evidence="5 6">
        <text>2-deoxy-D-ribose 5-phosphate = D-glyceraldehyde 3-phosphate + acetaldehyde</text>
        <dbReference type="Rhea" id="RHEA:12821"/>
        <dbReference type="ChEBI" id="CHEBI:15343"/>
        <dbReference type="ChEBI" id="CHEBI:59776"/>
        <dbReference type="ChEBI" id="CHEBI:62877"/>
        <dbReference type="EC" id="4.1.2.4"/>
    </reaction>
</comment>
<comment type="similarity">
    <text evidence="1 6">Belongs to the DeoC/FbaB aldolase family. DeoC type 1 subfamily.</text>
</comment>
<dbReference type="GO" id="GO:0006018">
    <property type="term" value="P:2-deoxyribose 1-phosphate catabolic process"/>
    <property type="evidence" value="ECO:0007669"/>
    <property type="project" value="UniProtKB-UniRule"/>
</dbReference>
<feature type="active site" description="Proton donor/acceptor" evidence="6">
    <location>
        <position position="104"/>
    </location>
</feature>